<proteinExistence type="evidence at transcript level"/>
<feature type="compositionally biased region" description="Acidic residues" evidence="9">
    <location>
        <begin position="90"/>
        <end position="99"/>
    </location>
</feature>
<dbReference type="Pfam" id="PF00076">
    <property type="entry name" value="RRM_1"/>
    <property type="match status" value="2"/>
</dbReference>
<organism evidence="11">
    <name type="scientific">Picea sitchensis</name>
    <name type="common">Sitka spruce</name>
    <name type="synonym">Pinus sitchensis</name>
    <dbReference type="NCBI Taxonomy" id="3332"/>
    <lineage>
        <taxon>Eukaryota</taxon>
        <taxon>Viridiplantae</taxon>
        <taxon>Streptophyta</taxon>
        <taxon>Embryophyta</taxon>
        <taxon>Tracheophyta</taxon>
        <taxon>Spermatophyta</taxon>
        <taxon>Pinopsida</taxon>
        <taxon>Pinidae</taxon>
        <taxon>Conifers I</taxon>
        <taxon>Pinales</taxon>
        <taxon>Pinaceae</taxon>
        <taxon>Picea</taxon>
    </lineage>
</organism>
<evidence type="ECO:0000259" key="10">
    <source>
        <dbReference type="PROSITE" id="PS50102"/>
    </source>
</evidence>
<keyword evidence="3" id="KW-0934">Plastid</keyword>
<dbReference type="GO" id="GO:1901259">
    <property type="term" value="P:chloroplast rRNA processing"/>
    <property type="evidence" value="ECO:0007669"/>
    <property type="project" value="TreeGrafter"/>
</dbReference>
<evidence type="ECO:0000256" key="7">
    <source>
        <dbReference type="ARBA" id="ARBA00023274"/>
    </source>
</evidence>
<dbReference type="PANTHER" id="PTHR48025">
    <property type="entry name" value="OS02G0815200 PROTEIN"/>
    <property type="match status" value="1"/>
</dbReference>
<evidence type="ECO:0000256" key="9">
    <source>
        <dbReference type="SAM" id="MobiDB-lite"/>
    </source>
</evidence>
<evidence type="ECO:0000256" key="4">
    <source>
        <dbReference type="ARBA" id="ARBA00022664"/>
    </source>
</evidence>
<dbReference type="SMART" id="SM00360">
    <property type="entry name" value="RRM"/>
    <property type="match status" value="2"/>
</dbReference>
<dbReference type="InterPro" id="IPR048289">
    <property type="entry name" value="RRM2_NsCP33-like"/>
</dbReference>
<protein>
    <recommendedName>
        <fullName evidence="10">RRM domain-containing protein</fullName>
    </recommendedName>
</protein>
<dbReference type="EMBL" id="BT124452">
    <property type="protein sequence ID" value="ADE77701.1"/>
    <property type="molecule type" value="mRNA"/>
</dbReference>
<evidence type="ECO:0000256" key="5">
    <source>
        <dbReference type="ARBA" id="ARBA00022737"/>
    </source>
</evidence>
<evidence type="ECO:0000256" key="3">
    <source>
        <dbReference type="ARBA" id="ARBA00022640"/>
    </source>
</evidence>
<accession>D5ADT2</accession>
<dbReference type="InterPro" id="IPR050502">
    <property type="entry name" value="Euk_RNA-bind_prot"/>
</dbReference>
<dbReference type="GO" id="GO:0006397">
    <property type="term" value="P:mRNA processing"/>
    <property type="evidence" value="ECO:0007669"/>
    <property type="project" value="UniProtKB-KW"/>
</dbReference>
<keyword evidence="4" id="KW-0507">mRNA processing</keyword>
<keyword evidence="2" id="KW-0150">Chloroplast</keyword>
<evidence type="ECO:0000256" key="8">
    <source>
        <dbReference type="PROSITE-ProRule" id="PRU00176"/>
    </source>
</evidence>
<keyword evidence="6 8" id="KW-0694">RNA-binding</keyword>
<evidence type="ECO:0000256" key="1">
    <source>
        <dbReference type="ARBA" id="ARBA00004229"/>
    </source>
</evidence>
<name>D5ADT2_PICSI</name>
<dbReference type="GO" id="GO:0003729">
    <property type="term" value="F:mRNA binding"/>
    <property type="evidence" value="ECO:0007669"/>
    <property type="project" value="TreeGrafter"/>
</dbReference>
<dbReference type="InterPro" id="IPR035979">
    <property type="entry name" value="RBD_domain_sf"/>
</dbReference>
<sequence length="299" mass="32706">MAGASSCFSLATAHVHLKAIPASLEPIGPWAKAVFSRVYMPNSACSMEVCYSPCSWNPVLSPALSRKGMFRLSSSSVTQEGMQSVSEEEKSGEEEDAPEISEPLHDIPAGTKVYLGNLPFSCDSAELAGIIQEHGSVEMVEVIYDQNTGRSRGFAFATMSSVEDANALVENLDGSQYGGRTLRVNLREEASRSLRVNLRDKSRSEQRNQTNNDGQHRVYIGNLSWDVNEEILNEVFSEHGNLLDAKIVFDRETGRSRGFGFITFSTQSEAEAAVASLNGKELEGRAMRVDLALSSRNIE</sequence>
<reference evidence="11" key="1">
    <citation type="submission" date="2010-04" db="EMBL/GenBank/DDBJ databases">
        <authorList>
            <person name="Reid K.E."/>
            <person name="Liao N."/>
            <person name="Chan S."/>
            <person name="Docking R."/>
            <person name="Taylor G."/>
            <person name="Moore R."/>
            <person name="Mayo M."/>
            <person name="Munro S."/>
            <person name="King J."/>
            <person name="Yanchuk A."/>
            <person name="Holt R."/>
            <person name="Jones S."/>
            <person name="Marra M."/>
            <person name="Ritland C.E."/>
            <person name="Ritland K."/>
            <person name="Bohlmann J."/>
        </authorList>
    </citation>
    <scope>NUCLEOTIDE SEQUENCE</scope>
    <source>
        <tissue evidence="11">Bud</tissue>
    </source>
</reference>
<dbReference type="GO" id="GO:1990904">
    <property type="term" value="C:ribonucleoprotein complex"/>
    <property type="evidence" value="ECO:0007669"/>
    <property type="project" value="UniProtKB-KW"/>
</dbReference>
<evidence type="ECO:0000313" key="11">
    <source>
        <dbReference type="EMBL" id="ADE77701.1"/>
    </source>
</evidence>
<dbReference type="CDD" id="cd21608">
    <property type="entry name" value="RRM2_NsCP33_like"/>
    <property type="match status" value="1"/>
</dbReference>
<evidence type="ECO:0000256" key="6">
    <source>
        <dbReference type="ARBA" id="ARBA00022884"/>
    </source>
</evidence>
<comment type="subcellular location">
    <subcellularLocation>
        <location evidence="1">Plastid</location>
        <location evidence="1">Chloroplast</location>
    </subcellularLocation>
</comment>
<feature type="region of interest" description="Disordered" evidence="9">
    <location>
        <begin position="75"/>
        <end position="104"/>
    </location>
</feature>
<dbReference type="PROSITE" id="PS50102">
    <property type="entry name" value="RRM"/>
    <property type="match status" value="2"/>
</dbReference>
<dbReference type="SUPFAM" id="SSF54928">
    <property type="entry name" value="RNA-binding domain, RBD"/>
    <property type="match status" value="2"/>
</dbReference>
<dbReference type="InterPro" id="IPR000504">
    <property type="entry name" value="RRM_dom"/>
</dbReference>
<dbReference type="GO" id="GO:0009535">
    <property type="term" value="C:chloroplast thylakoid membrane"/>
    <property type="evidence" value="ECO:0007669"/>
    <property type="project" value="TreeGrafter"/>
</dbReference>
<dbReference type="AlphaFoldDB" id="D5ADT2"/>
<keyword evidence="5" id="KW-0677">Repeat</keyword>
<dbReference type="PANTHER" id="PTHR48025:SF1">
    <property type="entry name" value="RRM DOMAIN-CONTAINING PROTEIN"/>
    <property type="match status" value="1"/>
</dbReference>
<dbReference type="InterPro" id="IPR012677">
    <property type="entry name" value="Nucleotide-bd_a/b_plait_sf"/>
</dbReference>
<feature type="domain" description="RRM" evidence="10">
    <location>
        <begin position="216"/>
        <end position="294"/>
    </location>
</feature>
<dbReference type="Gene3D" id="3.30.70.330">
    <property type="match status" value="2"/>
</dbReference>
<feature type="domain" description="RRM" evidence="10">
    <location>
        <begin position="111"/>
        <end position="189"/>
    </location>
</feature>
<dbReference type="OMA" id="EDCNIII"/>
<evidence type="ECO:0000256" key="2">
    <source>
        <dbReference type="ARBA" id="ARBA00022528"/>
    </source>
</evidence>
<keyword evidence="7" id="KW-0687">Ribonucleoprotein</keyword>